<dbReference type="EMBL" id="CAIIXF020000011">
    <property type="protein sequence ID" value="CAH1799690.1"/>
    <property type="molecule type" value="Genomic_DNA"/>
</dbReference>
<sequence length="118" mass="13631">MQLTQDQRVFVVSKWLRSGSLQQVADQFRERFPDRNVPAKSTILKNIKKYQREGTSLNVNKGRSGRRTARSDENIRIVAAVEDLRGQRDIIRDAVRAMRSMADIWIERNGGHVEGHWG</sequence>
<evidence type="ECO:0000259" key="1">
    <source>
        <dbReference type="Pfam" id="PF16087"/>
    </source>
</evidence>
<dbReference type="Pfam" id="PF16087">
    <property type="entry name" value="DUF4817"/>
    <property type="match status" value="1"/>
</dbReference>
<proteinExistence type="predicted"/>
<dbReference type="AlphaFoldDB" id="A0A8S4Q244"/>
<dbReference type="Proteomes" id="UP000749559">
    <property type="component" value="Unassembled WGS sequence"/>
</dbReference>
<evidence type="ECO:0000313" key="3">
    <source>
        <dbReference type="Proteomes" id="UP000749559"/>
    </source>
</evidence>
<evidence type="ECO:0000313" key="2">
    <source>
        <dbReference type="EMBL" id="CAH1799690.1"/>
    </source>
</evidence>
<keyword evidence="3" id="KW-1185">Reference proteome</keyword>
<reference evidence="2" key="1">
    <citation type="submission" date="2022-03" db="EMBL/GenBank/DDBJ databases">
        <authorList>
            <person name="Martin C."/>
        </authorList>
    </citation>
    <scope>NUCLEOTIDE SEQUENCE</scope>
</reference>
<gene>
    <name evidence="2" type="ORF">OFUS_LOCUS23669</name>
</gene>
<accession>A0A8S4Q244</accession>
<protein>
    <recommendedName>
        <fullName evidence="1">DUF4817 domain-containing protein</fullName>
    </recommendedName>
</protein>
<comment type="caution">
    <text evidence="2">The sequence shown here is derived from an EMBL/GenBank/DDBJ whole genome shotgun (WGS) entry which is preliminary data.</text>
</comment>
<feature type="domain" description="DUF4817" evidence="1">
    <location>
        <begin position="5"/>
        <end position="56"/>
    </location>
</feature>
<organism evidence="2 3">
    <name type="scientific">Owenia fusiformis</name>
    <name type="common">Polychaete worm</name>
    <dbReference type="NCBI Taxonomy" id="6347"/>
    <lineage>
        <taxon>Eukaryota</taxon>
        <taxon>Metazoa</taxon>
        <taxon>Spiralia</taxon>
        <taxon>Lophotrochozoa</taxon>
        <taxon>Annelida</taxon>
        <taxon>Polychaeta</taxon>
        <taxon>Sedentaria</taxon>
        <taxon>Canalipalpata</taxon>
        <taxon>Sabellida</taxon>
        <taxon>Oweniida</taxon>
        <taxon>Oweniidae</taxon>
        <taxon>Owenia</taxon>
    </lineage>
</organism>
<dbReference type="InterPro" id="IPR032135">
    <property type="entry name" value="DUF4817"/>
</dbReference>
<dbReference type="OrthoDB" id="6758136at2759"/>
<name>A0A8S4Q244_OWEFU</name>